<dbReference type="SUPFAM" id="SSF52047">
    <property type="entry name" value="RNI-like"/>
    <property type="match status" value="1"/>
</dbReference>
<dbReference type="AlphaFoldDB" id="A0A517ZM53"/>
<protein>
    <submittedName>
        <fullName evidence="2">Internalin-A</fullName>
    </submittedName>
</protein>
<keyword evidence="1" id="KW-0472">Membrane</keyword>
<accession>A0A517ZM53</accession>
<dbReference type="Gene3D" id="3.80.10.10">
    <property type="entry name" value="Ribonuclease Inhibitor"/>
    <property type="match status" value="2"/>
</dbReference>
<dbReference type="PANTHER" id="PTHR13318:SF162">
    <property type="entry name" value="LEUCINE-RICH REPEAT FAMILY PROTEIN"/>
    <property type="match status" value="1"/>
</dbReference>
<sequence>MTKTTNKSRLPRTGTLMLIAVVLLIGGGGVMVWVPYHRNQTVISEVENLGGTTESKIIRPFWVPNAVDDEHLKPFERVWQVDLHDTQISDVGLESLRGITSLVTLRLENTQISDASLENLRGLTNLENLALTNTQVSDAGLEHLRGLTNLQHLSLTNNHVSDAGLEHLRELTKLSGLKLERAQVSDSGLEHLHGLTNLETLNLFFTTEVTRAGIKKLQKALPGCKIGWIPTAEYHETP</sequence>
<organism evidence="2 3">
    <name type="scientific">Symmachiella dynata</name>
    <dbReference type="NCBI Taxonomy" id="2527995"/>
    <lineage>
        <taxon>Bacteria</taxon>
        <taxon>Pseudomonadati</taxon>
        <taxon>Planctomycetota</taxon>
        <taxon>Planctomycetia</taxon>
        <taxon>Planctomycetales</taxon>
        <taxon>Planctomycetaceae</taxon>
        <taxon>Symmachiella</taxon>
    </lineage>
</organism>
<keyword evidence="1" id="KW-1133">Transmembrane helix</keyword>
<dbReference type="PANTHER" id="PTHR13318">
    <property type="entry name" value="PARTNER OF PAIRED, ISOFORM B-RELATED"/>
    <property type="match status" value="1"/>
</dbReference>
<evidence type="ECO:0000256" key="1">
    <source>
        <dbReference type="SAM" id="Phobius"/>
    </source>
</evidence>
<proteinExistence type="predicted"/>
<dbReference type="KEGG" id="sdyn:Mal52_20390"/>
<keyword evidence="3" id="KW-1185">Reference proteome</keyword>
<name>A0A517ZM53_9PLAN</name>
<keyword evidence="1" id="KW-0812">Transmembrane</keyword>
<dbReference type="EMBL" id="CP036276">
    <property type="protein sequence ID" value="QDU43563.1"/>
    <property type="molecule type" value="Genomic_DNA"/>
</dbReference>
<dbReference type="InterPro" id="IPR001611">
    <property type="entry name" value="Leu-rich_rpt"/>
</dbReference>
<dbReference type="GO" id="GO:0019005">
    <property type="term" value="C:SCF ubiquitin ligase complex"/>
    <property type="evidence" value="ECO:0007669"/>
    <property type="project" value="TreeGrafter"/>
</dbReference>
<dbReference type="RefSeq" id="WP_145375716.1">
    <property type="nucleotide sequence ID" value="NZ_CP036276.1"/>
</dbReference>
<evidence type="ECO:0000313" key="3">
    <source>
        <dbReference type="Proteomes" id="UP000319383"/>
    </source>
</evidence>
<feature type="transmembrane region" description="Helical" evidence="1">
    <location>
        <begin position="16"/>
        <end position="36"/>
    </location>
</feature>
<dbReference type="InterPro" id="IPR032675">
    <property type="entry name" value="LRR_dom_sf"/>
</dbReference>
<dbReference type="GO" id="GO:0031146">
    <property type="term" value="P:SCF-dependent proteasomal ubiquitin-dependent protein catabolic process"/>
    <property type="evidence" value="ECO:0007669"/>
    <property type="project" value="TreeGrafter"/>
</dbReference>
<dbReference type="PROSITE" id="PS51450">
    <property type="entry name" value="LRR"/>
    <property type="match status" value="1"/>
</dbReference>
<gene>
    <name evidence="2" type="primary">inlA_6</name>
    <name evidence="2" type="ORF">Mal52_20390</name>
</gene>
<dbReference type="Pfam" id="PF13516">
    <property type="entry name" value="LRR_6"/>
    <property type="match status" value="1"/>
</dbReference>
<reference evidence="2 3" key="1">
    <citation type="submission" date="2019-02" db="EMBL/GenBank/DDBJ databases">
        <title>Deep-cultivation of Planctomycetes and their phenomic and genomic characterization uncovers novel biology.</title>
        <authorList>
            <person name="Wiegand S."/>
            <person name="Jogler M."/>
            <person name="Boedeker C."/>
            <person name="Pinto D."/>
            <person name="Vollmers J."/>
            <person name="Rivas-Marin E."/>
            <person name="Kohn T."/>
            <person name="Peeters S.H."/>
            <person name="Heuer A."/>
            <person name="Rast P."/>
            <person name="Oberbeckmann S."/>
            <person name="Bunk B."/>
            <person name="Jeske O."/>
            <person name="Meyerdierks A."/>
            <person name="Storesund J.E."/>
            <person name="Kallscheuer N."/>
            <person name="Luecker S."/>
            <person name="Lage O.M."/>
            <person name="Pohl T."/>
            <person name="Merkel B.J."/>
            <person name="Hornburger P."/>
            <person name="Mueller R.-W."/>
            <person name="Bruemmer F."/>
            <person name="Labrenz M."/>
            <person name="Spormann A.M."/>
            <person name="Op den Camp H."/>
            <person name="Overmann J."/>
            <person name="Amann R."/>
            <person name="Jetten M.S.M."/>
            <person name="Mascher T."/>
            <person name="Medema M.H."/>
            <person name="Devos D.P."/>
            <person name="Kaster A.-K."/>
            <person name="Ovreas L."/>
            <person name="Rohde M."/>
            <person name="Galperin M.Y."/>
            <person name="Jogler C."/>
        </authorList>
    </citation>
    <scope>NUCLEOTIDE SEQUENCE [LARGE SCALE GENOMIC DNA]</scope>
    <source>
        <strain evidence="2 3">Mal52</strain>
    </source>
</reference>
<evidence type="ECO:0000313" key="2">
    <source>
        <dbReference type="EMBL" id="QDU43563.1"/>
    </source>
</evidence>
<dbReference type="Proteomes" id="UP000319383">
    <property type="component" value="Chromosome"/>
</dbReference>